<dbReference type="NCBIfam" id="TIGR02350">
    <property type="entry name" value="prok_dnaK"/>
    <property type="match status" value="1"/>
</dbReference>
<accession>A0ABT9D5J0</accession>
<evidence type="ECO:0000256" key="3">
    <source>
        <dbReference type="ARBA" id="ARBA00022741"/>
    </source>
</evidence>
<keyword evidence="3 7" id="KW-0547">Nucleotide-binding</keyword>
<dbReference type="Gene3D" id="3.30.420.40">
    <property type="match status" value="3"/>
</dbReference>
<comment type="caution">
    <text evidence="11">The sequence shown here is derived from an EMBL/GenBank/DDBJ whole genome shotgun (WGS) entry which is preliminary data.</text>
</comment>
<evidence type="ECO:0000256" key="9">
    <source>
        <dbReference type="SAM" id="Coils"/>
    </source>
</evidence>
<evidence type="ECO:0000256" key="8">
    <source>
        <dbReference type="RuleBase" id="RU003322"/>
    </source>
</evidence>
<dbReference type="InterPro" id="IPR012725">
    <property type="entry name" value="Chaperone_DnaK"/>
</dbReference>
<keyword evidence="4 7" id="KW-0067">ATP-binding</keyword>
<feature type="compositionally biased region" description="Polar residues" evidence="10">
    <location>
        <begin position="593"/>
        <end position="606"/>
    </location>
</feature>
<proteinExistence type="evidence at transcript level"/>
<organism evidence="11 12">
    <name type="scientific">Candidatus Phytoplasma crotalariae</name>
    <dbReference type="NCBI Taxonomy" id="2982627"/>
    <lineage>
        <taxon>Bacteria</taxon>
        <taxon>Bacillati</taxon>
        <taxon>Mycoplasmatota</taxon>
        <taxon>Mollicutes</taxon>
        <taxon>Acholeplasmatales</taxon>
        <taxon>Acholeplasmataceae</taxon>
        <taxon>Candidatus Phytoplasma</taxon>
        <taxon>16SrII (Peanut WB group)</taxon>
    </lineage>
</organism>
<dbReference type="PRINTS" id="PR00301">
    <property type="entry name" value="HEATSHOCK70"/>
</dbReference>
<protein>
    <recommendedName>
        <fullName evidence="7">Chaperone protein DnaK</fullName>
    </recommendedName>
    <alternativeName>
        <fullName evidence="7">HSP70</fullName>
    </alternativeName>
    <alternativeName>
        <fullName evidence="7">Heat shock 70 kDa protein</fullName>
    </alternativeName>
    <alternativeName>
        <fullName evidence="7">Heat shock protein 70</fullName>
    </alternativeName>
</protein>
<feature type="coiled-coil region" evidence="9">
    <location>
        <begin position="497"/>
        <end position="563"/>
    </location>
</feature>
<dbReference type="PROSITE" id="PS00329">
    <property type="entry name" value="HSP70_2"/>
    <property type="match status" value="1"/>
</dbReference>
<dbReference type="InterPro" id="IPR043129">
    <property type="entry name" value="ATPase_NBD"/>
</dbReference>
<dbReference type="Gene3D" id="3.90.640.10">
    <property type="entry name" value="Actin, Chain A, domain 4"/>
    <property type="match status" value="1"/>
</dbReference>
<keyword evidence="2 7" id="KW-0597">Phosphoprotein</keyword>
<keyword evidence="12" id="KW-1185">Reference proteome</keyword>
<evidence type="ECO:0000256" key="6">
    <source>
        <dbReference type="ARBA" id="ARBA00023186"/>
    </source>
</evidence>
<dbReference type="PROSITE" id="PS00297">
    <property type="entry name" value="HSP70_1"/>
    <property type="match status" value="1"/>
</dbReference>
<evidence type="ECO:0000256" key="1">
    <source>
        <dbReference type="ARBA" id="ARBA00007381"/>
    </source>
</evidence>
<evidence type="ECO:0000313" key="11">
    <source>
        <dbReference type="EMBL" id="MDO8059210.1"/>
    </source>
</evidence>
<dbReference type="PROSITE" id="PS01036">
    <property type="entry name" value="HSP70_3"/>
    <property type="match status" value="1"/>
</dbReference>
<dbReference type="SUPFAM" id="SSF100934">
    <property type="entry name" value="Heat shock protein 70kD (HSP70), C-terminal subdomain"/>
    <property type="match status" value="1"/>
</dbReference>
<dbReference type="PANTHER" id="PTHR19375">
    <property type="entry name" value="HEAT SHOCK PROTEIN 70KDA"/>
    <property type="match status" value="1"/>
</dbReference>
<dbReference type="Proteomes" id="UP001170674">
    <property type="component" value="Unassembled WGS sequence"/>
</dbReference>
<reference evidence="11 12" key="1">
    <citation type="journal article" date="2023" name="Int. J. Syst. Evol. Microbiol.">
        <title>The observation of taxonomic boundaries for the 16SrII and 16SrXXV phytoplasmas using genome-based delimitation.</title>
        <authorList>
            <person name="Rodrigues Jardim B."/>
            <person name="Tran-Nguyen L.T.T."/>
            <person name="Gambley C."/>
            <person name="Al-Sadi A.M."/>
            <person name="Al-Subhi A.M."/>
            <person name="Foissac X."/>
            <person name="Salar P."/>
            <person name="Cai H."/>
            <person name="Yang J.Y."/>
            <person name="Davis R."/>
            <person name="Jones L."/>
            <person name="Rodoni B."/>
            <person name="Constable F.E."/>
        </authorList>
    </citation>
    <scope>NUCLEOTIDE SEQUENCE [LARGE SCALE GENOMIC DNA]</scope>
    <source>
        <strain evidence="11">BAWM-OMN-P53</strain>
    </source>
</reference>
<keyword evidence="5 7" id="KW-0346">Stress response</keyword>
<dbReference type="RefSeq" id="WP_304514724.1">
    <property type="nucleotide sequence ID" value="NZ_JAOSIR010000009.1"/>
</dbReference>
<dbReference type="Gene3D" id="3.30.30.30">
    <property type="match status" value="1"/>
</dbReference>
<dbReference type="Gene3D" id="2.60.34.10">
    <property type="entry name" value="Substrate Binding Domain Of DNAk, Chain A, domain 1"/>
    <property type="match status" value="1"/>
</dbReference>
<dbReference type="InterPro" id="IPR029048">
    <property type="entry name" value="HSP70_C_sf"/>
</dbReference>
<name>A0ABT9D5J0_9MOLU</name>
<comment type="induction">
    <text evidence="7">By stress conditions e.g. heat shock.</text>
</comment>
<feature type="coiled-coil region" evidence="9">
    <location>
        <begin position="238"/>
        <end position="265"/>
    </location>
</feature>
<dbReference type="InterPro" id="IPR018181">
    <property type="entry name" value="Heat_shock_70_CS"/>
</dbReference>
<evidence type="ECO:0000313" key="12">
    <source>
        <dbReference type="Proteomes" id="UP001170674"/>
    </source>
</evidence>
<dbReference type="Gene3D" id="1.20.1270.10">
    <property type="match status" value="1"/>
</dbReference>
<comment type="function">
    <text evidence="7">Acts as a chaperone.</text>
</comment>
<keyword evidence="6 7" id="KW-0143">Chaperone</keyword>
<evidence type="ECO:0000256" key="2">
    <source>
        <dbReference type="ARBA" id="ARBA00022553"/>
    </source>
</evidence>
<dbReference type="Pfam" id="PF00012">
    <property type="entry name" value="HSP70"/>
    <property type="match status" value="1"/>
</dbReference>
<evidence type="ECO:0000256" key="7">
    <source>
        <dbReference type="HAMAP-Rule" id="MF_00332"/>
    </source>
</evidence>
<dbReference type="HAMAP" id="MF_00332">
    <property type="entry name" value="DnaK"/>
    <property type="match status" value="1"/>
</dbReference>
<feature type="modified residue" description="Phosphothreonine; by autocatalysis" evidence="7">
    <location>
        <position position="189"/>
    </location>
</feature>
<dbReference type="NCBIfam" id="NF001413">
    <property type="entry name" value="PRK00290.1"/>
    <property type="match status" value="1"/>
</dbReference>
<dbReference type="CDD" id="cd10234">
    <property type="entry name" value="ASKHA_NBD_HSP70_DnaK-like"/>
    <property type="match status" value="1"/>
</dbReference>
<sequence length="627" mass="68636">MNGVIKIMTKKNTNLSPIIGIDLGTTNSCVACMENGQPKVITNSEGDRTTPSVVAFKEDEIIVGKAAKRQMVTNSDTILSIKREMGKKGYYKEYNGKKYTPQEISAIILQNLKKQAEDYLGTKVTEAVITVPAYFNDAQRQATKDAGKIAGLEVKRIINEPTAAALSYGLDKNTQKEQNILVFDLGGGTFDVSILNIAEGNFQVLATAGDNLLGGDNFDDAIVDFLVENFRKENGIDLTQNKTALQRLREAAEMAKKELSNVVSTDISLAFITVSANQTPLHLAYNLTRAKFNEITEHLVDRCVTPLRQVLKDAKLQVSQIDQVILVGGSTRIPAIQELVTKELGNKQLNKSVNPDEAVALGAAIQGGILRGDVQDIVLLDVTPLSLGIETLGGIFTKLIERNTTIPTSKSQIFSTAVDNQSSVDINVLQGERALAKHNQLLGSFQLTGIPSAPKGIPQIEVTFDIDVNGIVSVSAKDLGTNRKHSITVSGGSGLSEEEIQKMIKDAEKNAETDKLQKERIVLRNNADNFISQTRQTLKSLKDSIEEQEKNDIETKIQDLEQALKGDDYDSIKEKLSILEKASQQIAVKAYQKAQQQTNKENQNQDTTEEAAKSEDKVVDAEFEDKK</sequence>
<gene>
    <name evidence="7 11" type="primary">dnaK</name>
    <name evidence="11" type="ORF">OC683_01105</name>
</gene>
<feature type="region of interest" description="Disordered" evidence="10">
    <location>
        <begin position="592"/>
        <end position="627"/>
    </location>
</feature>
<dbReference type="SUPFAM" id="SSF100920">
    <property type="entry name" value="Heat shock protein 70kD (HSP70), peptide-binding domain"/>
    <property type="match status" value="1"/>
</dbReference>
<dbReference type="InterPro" id="IPR029047">
    <property type="entry name" value="HSP70_peptide-bd_sf"/>
</dbReference>
<keyword evidence="9" id="KW-0175">Coiled coil</keyword>
<dbReference type="InterPro" id="IPR013126">
    <property type="entry name" value="Hsp_70_fam"/>
</dbReference>
<evidence type="ECO:0000256" key="5">
    <source>
        <dbReference type="ARBA" id="ARBA00023016"/>
    </source>
</evidence>
<feature type="compositionally biased region" description="Basic and acidic residues" evidence="10">
    <location>
        <begin position="610"/>
        <end position="627"/>
    </location>
</feature>
<evidence type="ECO:0000256" key="10">
    <source>
        <dbReference type="SAM" id="MobiDB-lite"/>
    </source>
</evidence>
<dbReference type="SUPFAM" id="SSF53067">
    <property type="entry name" value="Actin-like ATPase domain"/>
    <property type="match status" value="2"/>
</dbReference>
<dbReference type="EMBL" id="JAOSIR010000009">
    <property type="protein sequence ID" value="MDO8059210.1"/>
    <property type="molecule type" value="Genomic_DNA"/>
</dbReference>
<evidence type="ECO:0000256" key="4">
    <source>
        <dbReference type="ARBA" id="ARBA00022840"/>
    </source>
</evidence>
<comment type="similarity">
    <text evidence="1 7 8">Belongs to the heat shock protein 70 family.</text>
</comment>